<feature type="compositionally biased region" description="Basic and acidic residues" evidence="5">
    <location>
        <begin position="513"/>
        <end position="528"/>
    </location>
</feature>
<evidence type="ECO:0000256" key="5">
    <source>
        <dbReference type="SAM" id="MobiDB-lite"/>
    </source>
</evidence>
<dbReference type="Gene3D" id="3.30.1600.10">
    <property type="entry name" value="SIR2/SIRT2 'Small Domain"/>
    <property type="match status" value="1"/>
</dbReference>
<evidence type="ECO:0000259" key="6">
    <source>
        <dbReference type="PROSITE" id="PS50305"/>
    </source>
</evidence>
<comment type="similarity">
    <text evidence="1">Belongs to the sirtuin family. Class I subfamily.</text>
</comment>
<dbReference type="EMBL" id="CAJVPI010000544">
    <property type="protein sequence ID" value="CAG8548804.1"/>
    <property type="molecule type" value="Genomic_DNA"/>
</dbReference>
<feature type="domain" description="Deacetylase sirtuin-type" evidence="6">
    <location>
        <begin position="13"/>
        <end position="319"/>
    </location>
</feature>
<dbReference type="GO" id="GO:0017136">
    <property type="term" value="F:histone deacetylase activity, NAD-dependent"/>
    <property type="evidence" value="ECO:0007669"/>
    <property type="project" value="TreeGrafter"/>
</dbReference>
<organism evidence="7 8">
    <name type="scientific">Paraglomus brasilianum</name>
    <dbReference type="NCBI Taxonomy" id="144538"/>
    <lineage>
        <taxon>Eukaryota</taxon>
        <taxon>Fungi</taxon>
        <taxon>Fungi incertae sedis</taxon>
        <taxon>Mucoromycota</taxon>
        <taxon>Glomeromycotina</taxon>
        <taxon>Glomeromycetes</taxon>
        <taxon>Paraglomerales</taxon>
        <taxon>Paraglomeraceae</taxon>
        <taxon>Paraglomus</taxon>
    </lineage>
</organism>
<keyword evidence="8" id="KW-1185">Reference proteome</keyword>
<dbReference type="InterPro" id="IPR050134">
    <property type="entry name" value="NAD-dep_sirtuin_deacylases"/>
</dbReference>
<proteinExistence type="inferred from homology"/>
<dbReference type="InterPro" id="IPR003000">
    <property type="entry name" value="Sirtuin"/>
</dbReference>
<dbReference type="InterPro" id="IPR026590">
    <property type="entry name" value="Ssirtuin_cat_dom"/>
</dbReference>
<evidence type="ECO:0000256" key="1">
    <source>
        <dbReference type="ARBA" id="ARBA00006924"/>
    </source>
</evidence>
<keyword evidence="3" id="KW-0520">NAD</keyword>
<gene>
    <name evidence="7" type="ORF">PBRASI_LOCUS4973</name>
</gene>
<dbReference type="GO" id="GO:0005634">
    <property type="term" value="C:nucleus"/>
    <property type="evidence" value="ECO:0007669"/>
    <property type="project" value="TreeGrafter"/>
</dbReference>
<dbReference type="PANTHER" id="PTHR11085">
    <property type="entry name" value="NAD-DEPENDENT PROTEIN DEACYLASE SIRTUIN-5, MITOCHONDRIAL-RELATED"/>
    <property type="match status" value="1"/>
</dbReference>
<dbReference type="AlphaFoldDB" id="A0A9N9FQ71"/>
<reference evidence="7" key="1">
    <citation type="submission" date="2021-06" db="EMBL/GenBank/DDBJ databases">
        <authorList>
            <person name="Kallberg Y."/>
            <person name="Tangrot J."/>
            <person name="Rosling A."/>
        </authorList>
    </citation>
    <scope>NUCLEOTIDE SEQUENCE</scope>
    <source>
        <strain evidence="7">BR232B</strain>
    </source>
</reference>
<dbReference type="OrthoDB" id="2919105at2759"/>
<dbReference type="InterPro" id="IPR026591">
    <property type="entry name" value="Sirtuin_cat_small_dom_sf"/>
</dbReference>
<dbReference type="SUPFAM" id="SSF52467">
    <property type="entry name" value="DHS-like NAD/FAD-binding domain"/>
    <property type="match status" value="1"/>
</dbReference>
<dbReference type="PANTHER" id="PTHR11085:SF8">
    <property type="entry name" value="NAD-DEPENDENT HISTONE DEACETYLASE HST3"/>
    <property type="match status" value="1"/>
</dbReference>
<evidence type="ECO:0000313" key="8">
    <source>
        <dbReference type="Proteomes" id="UP000789739"/>
    </source>
</evidence>
<comment type="caution">
    <text evidence="7">The sequence shown here is derived from an EMBL/GenBank/DDBJ whole genome shotgun (WGS) entry which is preliminary data.</text>
</comment>
<dbReference type="GO" id="GO:0070403">
    <property type="term" value="F:NAD+ binding"/>
    <property type="evidence" value="ECO:0007669"/>
    <property type="project" value="InterPro"/>
</dbReference>
<dbReference type="InterPro" id="IPR029035">
    <property type="entry name" value="DHS-like_NAD/FAD-binding_dom"/>
</dbReference>
<evidence type="ECO:0000256" key="3">
    <source>
        <dbReference type="ARBA" id="ARBA00023027"/>
    </source>
</evidence>
<protein>
    <submittedName>
        <fullName evidence="7">2262_t:CDS:1</fullName>
    </submittedName>
</protein>
<evidence type="ECO:0000256" key="4">
    <source>
        <dbReference type="PROSITE-ProRule" id="PRU00236"/>
    </source>
</evidence>
<keyword evidence="2" id="KW-0808">Transferase</keyword>
<dbReference type="PROSITE" id="PS50305">
    <property type="entry name" value="SIRTUIN"/>
    <property type="match status" value="1"/>
</dbReference>
<dbReference type="Proteomes" id="UP000789739">
    <property type="component" value="Unassembled WGS sequence"/>
</dbReference>
<dbReference type="Gene3D" id="3.40.50.1220">
    <property type="entry name" value="TPP-binding domain"/>
    <property type="match status" value="1"/>
</dbReference>
<feature type="region of interest" description="Disordered" evidence="5">
    <location>
        <begin position="503"/>
        <end position="529"/>
    </location>
</feature>
<dbReference type="Pfam" id="PF02146">
    <property type="entry name" value="SIR2"/>
    <property type="match status" value="1"/>
</dbReference>
<sequence>MDESMPCVKIKLCEKTHPKLIEAVRHVKRAKKCVLITGAGISCSGGIPDFRSSDGLYNLIASKYPGTFSRGKDLFDANLLHSDTSRRGFYEFMGLLKEFILNAHPTATHLFMKKLHDVGKLVRVYTQNIDNLEECVGLNVKWMVNSKCAQNIAKFISRVGHLAVLPVKQETPIPELEQENSLCFNKPVNHTFAYPLPILTLPEETRRKQGKRRHAVGLLKPSILLYGDSHPLGIQIGQLAAKDEERLDCLIILGTSLRIPGVKSLIRRFSRAVHARNGKVILVNATDVAKKEWDGIIDYEVVGTSDEWVALVEKELEKKESTRMRKLNERRKEREMNGRKRKKEMLGVRSILNARRKKGINGDMKKGRYEALKLNSGNRKRFHTKPMRVRVQDDESEHACSSSSVYDSVDTVETDDLSDAKTIISEDDENKLEVRVNVEVMSRLTDTSSLSELSDVSDSELSDVESCSEMGRVIVEIEENRNIMYLSEKSCVKSCMKSRIERTSSNPIGSCMRSDEETDTKSSDEEVNRYNARGRKRKAIGLLKEQFKVVKKVTMVENEKRGIGGPRRSARLLLRRGK</sequence>
<feature type="region of interest" description="Disordered" evidence="5">
    <location>
        <begin position="323"/>
        <end position="342"/>
    </location>
</feature>
<name>A0A9N9FQ71_9GLOM</name>
<evidence type="ECO:0000313" key="7">
    <source>
        <dbReference type="EMBL" id="CAG8548804.1"/>
    </source>
</evidence>
<accession>A0A9N9FQ71</accession>
<comment type="caution">
    <text evidence="4">Lacks conserved residue(s) required for the propagation of feature annotation.</text>
</comment>
<feature type="compositionally biased region" description="Basic and acidic residues" evidence="5">
    <location>
        <begin position="323"/>
        <end position="338"/>
    </location>
</feature>
<evidence type="ECO:0000256" key="2">
    <source>
        <dbReference type="ARBA" id="ARBA00022679"/>
    </source>
</evidence>